<dbReference type="EMBL" id="CP029494">
    <property type="protein sequence ID" value="AWN24014.1"/>
    <property type="molecule type" value="Genomic_DNA"/>
</dbReference>
<dbReference type="Proteomes" id="UP000245368">
    <property type="component" value="Chromosome"/>
</dbReference>
<dbReference type="Gene3D" id="3.30.565.10">
    <property type="entry name" value="Histidine kinase-like ATPase, C-terminal domain"/>
    <property type="match status" value="1"/>
</dbReference>
<dbReference type="OrthoDB" id="8765545at2"/>
<gene>
    <name evidence="1" type="ORF">DKM44_12870</name>
</gene>
<dbReference type="InterPro" id="IPR036890">
    <property type="entry name" value="HATPase_C_sf"/>
</dbReference>
<dbReference type="AlphaFoldDB" id="A0A2Z3JTU1"/>
<evidence type="ECO:0008006" key="3">
    <source>
        <dbReference type="Google" id="ProtNLM"/>
    </source>
</evidence>
<sequence length="354" mass="40986">MREKVEVTPRGIINSLRKVGPWEAISEYIWNGFDAGATQVDLVVEESELGSIKKIQITDNGSGIAYEELPQKFKKFLDSEKSIAGSSKISSSIHGKSGIGRMTFSVMATDVEWRTRFTSPEGNKAYTIRIDLKSLDKYEVKNPPTPSDKPTGTRVTISNIHTHMWREFSTVGIEYLKAEFAWFLELNKTKNYSLTVNGEKLNYESIIGSRYDFSGYTKDGTYYTGHYIQWSSKLNDEMSRYYFLKSDGQERFKETTSFNRKGDRYYHSIYITSDIFDNFSVTEDDTPGQESMMGFSRKSKQFHEIRETAEELLRERRRPYLKEATNKIIDILKRMRHSLDTIIAMYGRNIVMKN</sequence>
<name>A0A2Z3JTU1_9DEIO</name>
<evidence type="ECO:0000313" key="1">
    <source>
        <dbReference type="EMBL" id="AWN24014.1"/>
    </source>
</evidence>
<dbReference type="KEGG" id="dez:DKM44_12870"/>
<proteinExistence type="predicted"/>
<protein>
    <recommendedName>
        <fullName evidence="3">ATP-binding protein</fullName>
    </recommendedName>
</protein>
<dbReference type="SUPFAM" id="SSF55874">
    <property type="entry name" value="ATPase domain of HSP90 chaperone/DNA topoisomerase II/histidine kinase"/>
    <property type="match status" value="1"/>
</dbReference>
<organism evidence="1 2">
    <name type="scientific">Deinococcus irradiatisoli</name>
    <dbReference type="NCBI Taxonomy" id="2202254"/>
    <lineage>
        <taxon>Bacteria</taxon>
        <taxon>Thermotogati</taxon>
        <taxon>Deinococcota</taxon>
        <taxon>Deinococci</taxon>
        <taxon>Deinococcales</taxon>
        <taxon>Deinococcaceae</taxon>
        <taxon>Deinococcus</taxon>
    </lineage>
</organism>
<evidence type="ECO:0000313" key="2">
    <source>
        <dbReference type="Proteomes" id="UP000245368"/>
    </source>
</evidence>
<dbReference type="Pfam" id="PF13589">
    <property type="entry name" value="HATPase_c_3"/>
    <property type="match status" value="1"/>
</dbReference>
<reference evidence="1 2" key="1">
    <citation type="submission" date="2018-05" db="EMBL/GenBank/DDBJ databases">
        <title>Complete Genome Sequence of Deinococcus sp. strain 17bor-2.</title>
        <authorList>
            <person name="Srinivasan S."/>
        </authorList>
    </citation>
    <scope>NUCLEOTIDE SEQUENCE [LARGE SCALE GENOMIC DNA]</scope>
    <source>
        <strain evidence="1 2">17bor-2</strain>
    </source>
</reference>
<keyword evidence="2" id="KW-1185">Reference proteome</keyword>
<dbReference type="RefSeq" id="WP_109827742.1">
    <property type="nucleotide sequence ID" value="NZ_CP029494.1"/>
</dbReference>
<accession>A0A2Z3JTU1</accession>